<protein>
    <submittedName>
        <fullName evidence="10">Caffeyl-CoA reductase-Etf complex subunit CarE</fullName>
        <ecNumber evidence="10">1.3.1.108</ecNumber>
    </submittedName>
</protein>
<dbReference type="SUPFAM" id="SSF52402">
    <property type="entry name" value="Adenine nucleotide alpha hydrolases-like"/>
    <property type="match status" value="1"/>
</dbReference>
<evidence type="ECO:0000259" key="9">
    <source>
        <dbReference type="PROSITE" id="PS51379"/>
    </source>
</evidence>
<dbReference type="PROSITE" id="PS00198">
    <property type="entry name" value="4FE4S_FER_1"/>
    <property type="match status" value="1"/>
</dbReference>
<keyword evidence="10" id="KW-0560">Oxidoreductase</keyword>
<keyword evidence="3" id="KW-0285">Flavoprotein</keyword>
<dbReference type="InterPro" id="IPR017896">
    <property type="entry name" value="4Fe4S_Fe-S-bd"/>
</dbReference>
<keyword evidence="11" id="KW-1185">Reference proteome</keyword>
<dbReference type="Proteomes" id="UP001295463">
    <property type="component" value="Chromosome"/>
</dbReference>
<evidence type="ECO:0000256" key="3">
    <source>
        <dbReference type="ARBA" id="ARBA00022630"/>
    </source>
</evidence>
<dbReference type="EC" id="1.3.1.108" evidence="10"/>
<evidence type="ECO:0000256" key="2">
    <source>
        <dbReference type="ARBA" id="ARBA00022448"/>
    </source>
</evidence>
<keyword evidence="6" id="KW-0249">Electron transport</keyword>
<proteinExistence type="inferred from homology"/>
<name>A0ABM9D6L9_9BACT</name>
<dbReference type="InterPro" id="IPR033947">
    <property type="entry name" value="ETF_alpha_N"/>
</dbReference>
<dbReference type="InterPro" id="IPR014730">
    <property type="entry name" value="ETF_a/b_N"/>
</dbReference>
<dbReference type="PROSITE" id="PS00696">
    <property type="entry name" value="ETF_ALPHA"/>
    <property type="match status" value="1"/>
</dbReference>
<dbReference type="InterPro" id="IPR001308">
    <property type="entry name" value="ETF_a/FixB"/>
</dbReference>
<dbReference type="Pfam" id="PF12838">
    <property type="entry name" value="Fer4_7"/>
    <property type="match status" value="1"/>
</dbReference>
<sequence>MSETTPKKPKRPRGRARLLEGKCIACGGRCESSCPVNCITMNDAGEPVIVAEKCIGCLKCVKVCPAEALEMAFTPEELALLAELDRAGTPAAEEEDPEAAALAKLQAAYRGVWVFIEQEEGEVAKVSWELLGKGRELADKLGVELAAVVIGHRVEQLCSEAFRYGATRAYLLDAPVYAAYRTQSYLEAMCHLIEQYKPEVILMGATGMGRDLAGAVATRVATGLTADCTGLDIDDKRNLMQTRPAFGGNIMATIMCDKYRPQMATVRPHVMQMPQPLDKAAGEIVRVGFTVAEEQIPVKVLEVLRDGDGTQKIDIGGAEFIVSGGRGMMGPENFALLKELAAELGAVVGASRSAVDAGWMPHDRQVGQTGKTVRPKIYVACGISGAIQHLVGMQDADLIIAINRDKDAPIFEVAHYGIVGDLFQVVPELTRQIRELKRLGKGQGTVAP</sequence>
<dbReference type="EMBL" id="OW150024">
    <property type="protein sequence ID" value="CAH2030035.1"/>
    <property type="molecule type" value="Genomic_DNA"/>
</dbReference>
<evidence type="ECO:0000256" key="6">
    <source>
        <dbReference type="ARBA" id="ARBA00022982"/>
    </source>
</evidence>
<dbReference type="Gene3D" id="3.30.70.20">
    <property type="match status" value="1"/>
</dbReference>
<dbReference type="Pfam" id="PF01012">
    <property type="entry name" value="ETF"/>
    <property type="match status" value="1"/>
</dbReference>
<dbReference type="SMART" id="SM00893">
    <property type="entry name" value="ETF"/>
    <property type="match status" value="1"/>
</dbReference>
<dbReference type="CDD" id="cd01715">
    <property type="entry name" value="ETF_alpha"/>
    <property type="match status" value="1"/>
</dbReference>
<dbReference type="InterPro" id="IPR014731">
    <property type="entry name" value="ETF_asu_C"/>
</dbReference>
<comment type="similarity">
    <text evidence="1">Belongs to the ETF alpha-subunit/FixB family.</text>
</comment>
<dbReference type="Pfam" id="PF00766">
    <property type="entry name" value="ETF_alpha"/>
    <property type="match status" value="1"/>
</dbReference>
<evidence type="ECO:0000256" key="4">
    <source>
        <dbReference type="ARBA" id="ARBA00022723"/>
    </source>
</evidence>
<organism evidence="10 11">
    <name type="scientific">Trichlorobacter ammonificans</name>
    <dbReference type="NCBI Taxonomy" id="2916410"/>
    <lineage>
        <taxon>Bacteria</taxon>
        <taxon>Pseudomonadati</taxon>
        <taxon>Thermodesulfobacteriota</taxon>
        <taxon>Desulfuromonadia</taxon>
        <taxon>Geobacterales</taxon>
        <taxon>Geobacteraceae</taxon>
        <taxon>Trichlorobacter</taxon>
    </lineage>
</organism>
<evidence type="ECO:0000256" key="1">
    <source>
        <dbReference type="ARBA" id="ARBA00005817"/>
    </source>
</evidence>
<feature type="domain" description="4Fe-4S ferredoxin-type" evidence="9">
    <location>
        <begin position="45"/>
        <end position="74"/>
    </location>
</feature>
<dbReference type="PANTHER" id="PTHR43153">
    <property type="entry name" value="ELECTRON TRANSFER FLAVOPROTEIN ALPHA"/>
    <property type="match status" value="1"/>
</dbReference>
<dbReference type="Gene3D" id="3.40.50.1220">
    <property type="entry name" value="TPP-binding domain"/>
    <property type="match status" value="1"/>
</dbReference>
<dbReference type="PROSITE" id="PS51379">
    <property type="entry name" value="4FE4S_FER_2"/>
    <property type="match status" value="2"/>
</dbReference>
<dbReference type="InterPro" id="IPR029035">
    <property type="entry name" value="DHS-like_NAD/FAD-binding_dom"/>
</dbReference>
<evidence type="ECO:0000313" key="10">
    <source>
        <dbReference type="EMBL" id="CAH2030035.1"/>
    </source>
</evidence>
<keyword evidence="2" id="KW-0813">Transport</keyword>
<gene>
    <name evidence="10" type="primary">carE</name>
    <name evidence="10" type="ORF">GEAMG1_0213</name>
</gene>
<evidence type="ECO:0000256" key="5">
    <source>
        <dbReference type="ARBA" id="ARBA00022827"/>
    </source>
</evidence>
<evidence type="ECO:0000313" key="11">
    <source>
        <dbReference type="Proteomes" id="UP001295463"/>
    </source>
</evidence>
<feature type="domain" description="4Fe-4S ferredoxin-type" evidence="9">
    <location>
        <begin position="14"/>
        <end position="44"/>
    </location>
</feature>
<dbReference type="InterPro" id="IPR014729">
    <property type="entry name" value="Rossmann-like_a/b/a_fold"/>
</dbReference>
<evidence type="ECO:0000256" key="7">
    <source>
        <dbReference type="ARBA" id="ARBA00023004"/>
    </source>
</evidence>
<accession>A0ABM9D6L9</accession>
<dbReference type="InterPro" id="IPR017900">
    <property type="entry name" value="4Fe4S_Fe_S_CS"/>
</dbReference>
<dbReference type="PANTHER" id="PTHR43153:SF1">
    <property type="entry name" value="ELECTRON TRANSFER FLAVOPROTEIN SUBUNIT ALPHA, MITOCHONDRIAL"/>
    <property type="match status" value="1"/>
</dbReference>
<keyword evidence="4" id="KW-0479">Metal-binding</keyword>
<dbReference type="RefSeq" id="WP_305731008.1">
    <property type="nucleotide sequence ID" value="NZ_OW150024.1"/>
</dbReference>
<dbReference type="InterPro" id="IPR018206">
    <property type="entry name" value="ETF_asu_C_CS"/>
</dbReference>
<reference evidence="10 11" key="1">
    <citation type="submission" date="2022-03" db="EMBL/GenBank/DDBJ databases">
        <authorList>
            <person name="Koch H."/>
        </authorList>
    </citation>
    <scope>NUCLEOTIDE SEQUENCE [LARGE SCALE GENOMIC DNA]</scope>
    <source>
        <strain evidence="10 11">G1</strain>
    </source>
</reference>
<evidence type="ECO:0000256" key="8">
    <source>
        <dbReference type="ARBA" id="ARBA00023014"/>
    </source>
</evidence>
<keyword evidence="8" id="KW-0411">Iron-sulfur</keyword>
<dbReference type="SUPFAM" id="SSF54862">
    <property type="entry name" value="4Fe-4S ferredoxins"/>
    <property type="match status" value="1"/>
</dbReference>
<dbReference type="Gene3D" id="3.40.50.620">
    <property type="entry name" value="HUPs"/>
    <property type="match status" value="1"/>
</dbReference>
<dbReference type="GO" id="GO:0016491">
    <property type="term" value="F:oxidoreductase activity"/>
    <property type="evidence" value="ECO:0007669"/>
    <property type="project" value="UniProtKB-KW"/>
</dbReference>
<keyword evidence="7" id="KW-0408">Iron</keyword>
<keyword evidence="5" id="KW-0274">FAD</keyword>
<dbReference type="SUPFAM" id="SSF52467">
    <property type="entry name" value="DHS-like NAD/FAD-binding domain"/>
    <property type="match status" value="1"/>
</dbReference>